<dbReference type="Proteomes" id="UP000234560">
    <property type="component" value="Chromosome"/>
</dbReference>
<dbReference type="InterPro" id="IPR023476">
    <property type="entry name" value="Pep_tRNA_hydro_II_dom_sf"/>
</dbReference>
<accession>A0AAF0YSU0</accession>
<dbReference type="EC" id="3.1.1.29" evidence="1"/>
<dbReference type="Gene3D" id="3.40.1490.10">
    <property type="entry name" value="Bit1"/>
    <property type="match status" value="1"/>
</dbReference>
<evidence type="ECO:0000256" key="3">
    <source>
        <dbReference type="ARBA" id="ARBA00048707"/>
    </source>
</evidence>
<dbReference type="SUPFAM" id="SSF102462">
    <property type="entry name" value="Peptidyl-tRNA hydrolase II"/>
    <property type="match status" value="1"/>
</dbReference>
<dbReference type="RefSeq" id="WP_016458033.1">
    <property type="nucleotide sequence ID" value="NZ_CAMIHY010000050.1"/>
</dbReference>
<evidence type="ECO:0000256" key="2">
    <source>
        <dbReference type="ARBA" id="ARBA00022801"/>
    </source>
</evidence>
<comment type="catalytic activity">
    <reaction evidence="3">
        <text>an N-acyl-L-alpha-aminoacyl-tRNA + H2O = an N-acyl-L-amino acid + a tRNA + H(+)</text>
        <dbReference type="Rhea" id="RHEA:54448"/>
        <dbReference type="Rhea" id="RHEA-COMP:10123"/>
        <dbReference type="Rhea" id="RHEA-COMP:13883"/>
        <dbReference type="ChEBI" id="CHEBI:15377"/>
        <dbReference type="ChEBI" id="CHEBI:15378"/>
        <dbReference type="ChEBI" id="CHEBI:59874"/>
        <dbReference type="ChEBI" id="CHEBI:78442"/>
        <dbReference type="ChEBI" id="CHEBI:138191"/>
        <dbReference type="EC" id="3.1.1.29"/>
    </reaction>
</comment>
<dbReference type="Pfam" id="PF01981">
    <property type="entry name" value="PTH2"/>
    <property type="match status" value="1"/>
</dbReference>
<keyword evidence="2 4" id="KW-0378">Hydrolase</keyword>
<dbReference type="InterPro" id="IPR002833">
    <property type="entry name" value="PTH2"/>
</dbReference>
<reference evidence="4" key="1">
    <citation type="submission" date="2017-12" db="EMBL/GenBank/DDBJ databases">
        <authorList>
            <person name="Thomas-White K."/>
            <person name="Wolfe A.J."/>
        </authorList>
    </citation>
    <scope>NUCLEOTIDE SEQUENCE</scope>
    <source>
        <strain evidence="4">UMB0763</strain>
    </source>
</reference>
<reference evidence="4" key="2">
    <citation type="submission" date="2023-10" db="EMBL/GenBank/DDBJ databases">
        <authorList>
            <person name="Choi B."/>
        </authorList>
    </citation>
    <scope>NUCLEOTIDE SEQUENCE</scope>
    <source>
        <strain evidence="4">UMB0763</strain>
    </source>
</reference>
<organism evidence="4 5">
    <name type="scientific">Corynebacterium pyruviciproducens</name>
    <dbReference type="NCBI Taxonomy" id="598660"/>
    <lineage>
        <taxon>Bacteria</taxon>
        <taxon>Bacillati</taxon>
        <taxon>Actinomycetota</taxon>
        <taxon>Actinomycetes</taxon>
        <taxon>Mycobacteriales</taxon>
        <taxon>Corynebacteriaceae</taxon>
        <taxon>Corynebacterium</taxon>
    </lineage>
</organism>
<dbReference type="KEGG" id="cpyr:CYJ47_02525"/>
<protein>
    <recommendedName>
        <fullName evidence="1">peptidyl-tRNA hydrolase</fullName>
        <ecNumber evidence="1">3.1.1.29</ecNumber>
    </recommendedName>
</protein>
<dbReference type="AlphaFoldDB" id="A0AAF0YSU0"/>
<evidence type="ECO:0000313" key="5">
    <source>
        <dbReference type="Proteomes" id="UP000234560"/>
    </source>
</evidence>
<name>A0AAF0YSU0_9CORY</name>
<sequence>MIHKDGVRKSHEALVRGLANSAHEDGEEEYAMPIVINLPKHDRPHRNDVLVAAGQAVVAVVLDPRAAANPEFDRWYGKRIRKITRRARNAAWEHVQEVPGVTVTFDTAQVRAFTPAPVHATDQRIDKLQIGGTDIPADGCQGSSQGICTVFIDSSLTMSLGKAAAQVGHATMLFAAELPADEAVSWAEAGFPLAVREVDHEEFVAQCAQRGAVVVRDAGFTEVVPGSCTAVAVPTAAQ</sequence>
<dbReference type="EMBL" id="CP136958">
    <property type="protein sequence ID" value="WOT02669.1"/>
    <property type="molecule type" value="Genomic_DNA"/>
</dbReference>
<evidence type="ECO:0000313" key="4">
    <source>
        <dbReference type="EMBL" id="WOT02669.1"/>
    </source>
</evidence>
<gene>
    <name evidence="4" type="ORF">CYJ47_02525</name>
</gene>
<proteinExistence type="predicted"/>
<evidence type="ECO:0000256" key="1">
    <source>
        <dbReference type="ARBA" id="ARBA00013260"/>
    </source>
</evidence>
<dbReference type="GO" id="GO:0004045">
    <property type="term" value="F:peptidyl-tRNA hydrolase activity"/>
    <property type="evidence" value="ECO:0007669"/>
    <property type="project" value="UniProtKB-EC"/>
</dbReference>